<sequence length="312" mass="35321">TYANTFVLCLCIADIFVGIFNIPMTIVAIVTGVWTFGDEMCMISGFVNMLTLVGSVLSLCNISINRYIMICSTQRYNKVYNKKNTLFMILGIWIFSACISCPPVLGWGVYTYIPTQSMCFCDWKVSISYTLFMVAVCFGGPCSIMSICYVRLLLEVRKSRKRMETGTKTDLPGTRLHTSQFTKSNKETAFDKNNTLNVPVDNHKAAHTRNKDKIAKDKKDKKQEDEIKLAISLLVVIVTFIISWLPFCITMFISVFSGENVSRTADITTLILGYANSAYNPIIYGLMNKRYQEGFKKIFHRCSKLNNSVTNH</sequence>
<comment type="caution">
    <text evidence="11">The sequence shown here is derived from an EMBL/GenBank/DDBJ whole genome shotgun (WGS) entry which is preliminary data.</text>
</comment>
<feature type="transmembrane region" description="Helical" evidence="9">
    <location>
        <begin position="85"/>
        <end position="110"/>
    </location>
</feature>
<evidence type="ECO:0000259" key="10">
    <source>
        <dbReference type="PROSITE" id="PS50262"/>
    </source>
</evidence>
<dbReference type="PROSITE" id="PS50262">
    <property type="entry name" value="G_PROTEIN_RECEP_F1_2"/>
    <property type="match status" value="1"/>
</dbReference>
<feature type="transmembrane region" description="Helical" evidence="9">
    <location>
        <begin position="229"/>
        <end position="255"/>
    </location>
</feature>
<keyword evidence="3 9" id="KW-1133">Transmembrane helix</keyword>
<dbReference type="EMBL" id="CAIIXF020000001">
    <property type="protein sequence ID" value="CAH1775229.1"/>
    <property type="molecule type" value="Genomic_DNA"/>
</dbReference>
<comment type="subcellular location">
    <subcellularLocation>
        <location evidence="1">Membrane</location>
        <topology evidence="1">Multi-pass membrane protein</topology>
    </subcellularLocation>
</comment>
<evidence type="ECO:0000256" key="4">
    <source>
        <dbReference type="ARBA" id="ARBA00023040"/>
    </source>
</evidence>
<feature type="non-terminal residue" evidence="11">
    <location>
        <position position="1"/>
    </location>
</feature>
<name>A0A8S4N2B5_OWEFU</name>
<dbReference type="CDD" id="cd00637">
    <property type="entry name" value="7tm_classA_rhodopsin-like"/>
    <property type="match status" value="1"/>
</dbReference>
<comment type="similarity">
    <text evidence="8">Belongs to the G-protein coupled receptor 1 family.</text>
</comment>
<dbReference type="InterPro" id="IPR050125">
    <property type="entry name" value="GPCR_opsins"/>
</dbReference>
<evidence type="ECO:0000256" key="6">
    <source>
        <dbReference type="ARBA" id="ARBA00023170"/>
    </source>
</evidence>
<dbReference type="Proteomes" id="UP000749559">
    <property type="component" value="Unassembled WGS sequence"/>
</dbReference>
<feature type="transmembrane region" description="Helical" evidence="9">
    <location>
        <begin position="130"/>
        <end position="154"/>
    </location>
</feature>
<dbReference type="InterPro" id="IPR000276">
    <property type="entry name" value="GPCR_Rhodpsn"/>
</dbReference>
<dbReference type="AlphaFoldDB" id="A0A8S4N2B5"/>
<protein>
    <recommendedName>
        <fullName evidence="10">G-protein coupled receptors family 1 profile domain-containing protein</fullName>
    </recommendedName>
</protein>
<feature type="transmembrane region" description="Helical" evidence="9">
    <location>
        <begin position="42"/>
        <end position="64"/>
    </location>
</feature>
<dbReference type="InterPro" id="IPR017452">
    <property type="entry name" value="GPCR_Rhodpsn_7TM"/>
</dbReference>
<keyword evidence="6 8" id="KW-0675">Receptor</keyword>
<dbReference type="PRINTS" id="PR00237">
    <property type="entry name" value="GPCRRHODOPSN"/>
</dbReference>
<keyword evidence="5 9" id="KW-0472">Membrane</keyword>
<keyword evidence="2 8" id="KW-0812">Transmembrane</keyword>
<evidence type="ECO:0000256" key="3">
    <source>
        <dbReference type="ARBA" id="ARBA00022989"/>
    </source>
</evidence>
<evidence type="ECO:0000313" key="12">
    <source>
        <dbReference type="Proteomes" id="UP000749559"/>
    </source>
</evidence>
<evidence type="ECO:0000313" key="11">
    <source>
        <dbReference type="EMBL" id="CAH1775229.1"/>
    </source>
</evidence>
<reference evidence="11" key="1">
    <citation type="submission" date="2022-03" db="EMBL/GenBank/DDBJ databases">
        <authorList>
            <person name="Martin C."/>
        </authorList>
    </citation>
    <scope>NUCLEOTIDE SEQUENCE</scope>
</reference>
<dbReference type="Pfam" id="PF00001">
    <property type="entry name" value="7tm_1"/>
    <property type="match status" value="1"/>
</dbReference>
<feature type="transmembrane region" description="Helical" evidence="9">
    <location>
        <begin position="267"/>
        <end position="287"/>
    </location>
</feature>
<dbReference type="SUPFAM" id="SSF81321">
    <property type="entry name" value="Family A G protein-coupled receptor-like"/>
    <property type="match status" value="1"/>
</dbReference>
<feature type="non-terminal residue" evidence="11">
    <location>
        <position position="312"/>
    </location>
</feature>
<dbReference type="OrthoDB" id="6376512at2759"/>
<keyword evidence="4 8" id="KW-0297">G-protein coupled receptor</keyword>
<dbReference type="Gene3D" id="1.20.1070.10">
    <property type="entry name" value="Rhodopsin 7-helix transmembrane proteins"/>
    <property type="match status" value="1"/>
</dbReference>
<evidence type="ECO:0000256" key="9">
    <source>
        <dbReference type="SAM" id="Phobius"/>
    </source>
</evidence>
<evidence type="ECO:0000256" key="1">
    <source>
        <dbReference type="ARBA" id="ARBA00004141"/>
    </source>
</evidence>
<organism evidence="11 12">
    <name type="scientific">Owenia fusiformis</name>
    <name type="common">Polychaete worm</name>
    <dbReference type="NCBI Taxonomy" id="6347"/>
    <lineage>
        <taxon>Eukaryota</taxon>
        <taxon>Metazoa</taxon>
        <taxon>Spiralia</taxon>
        <taxon>Lophotrochozoa</taxon>
        <taxon>Annelida</taxon>
        <taxon>Polychaeta</taxon>
        <taxon>Sedentaria</taxon>
        <taxon>Canalipalpata</taxon>
        <taxon>Sabellida</taxon>
        <taxon>Oweniida</taxon>
        <taxon>Oweniidae</taxon>
        <taxon>Owenia</taxon>
    </lineage>
</organism>
<keyword evidence="12" id="KW-1185">Reference proteome</keyword>
<dbReference type="PROSITE" id="PS00237">
    <property type="entry name" value="G_PROTEIN_RECEP_F1_1"/>
    <property type="match status" value="1"/>
</dbReference>
<evidence type="ECO:0000256" key="8">
    <source>
        <dbReference type="RuleBase" id="RU000688"/>
    </source>
</evidence>
<gene>
    <name evidence="11" type="ORF">OFUS_LOCUS2558</name>
</gene>
<dbReference type="GO" id="GO:0004930">
    <property type="term" value="F:G protein-coupled receptor activity"/>
    <property type="evidence" value="ECO:0007669"/>
    <property type="project" value="UniProtKB-KW"/>
</dbReference>
<feature type="transmembrane region" description="Helical" evidence="9">
    <location>
        <begin position="7"/>
        <end position="36"/>
    </location>
</feature>
<dbReference type="GO" id="GO:0016020">
    <property type="term" value="C:membrane"/>
    <property type="evidence" value="ECO:0007669"/>
    <property type="project" value="UniProtKB-SubCell"/>
</dbReference>
<evidence type="ECO:0000256" key="5">
    <source>
        <dbReference type="ARBA" id="ARBA00023136"/>
    </source>
</evidence>
<evidence type="ECO:0000256" key="2">
    <source>
        <dbReference type="ARBA" id="ARBA00022692"/>
    </source>
</evidence>
<accession>A0A8S4N2B5</accession>
<evidence type="ECO:0000256" key="7">
    <source>
        <dbReference type="ARBA" id="ARBA00023224"/>
    </source>
</evidence>
<feature type="domain" description="G-protein coupled receptors family 1 profile" evidence="10">
    <location>
        <begin position="1"/>
        <end position="284"/>
    </location>
</feature>
<dbReference type="PANTHER" id="PTHR24240">
    <property type="entry name" value="OPSIN"/>
    <property type="match status" value="1"/>
</dbReference>
<proteinExistence type="inferred from homology"/>
<keyword evidence="7 8" id="KW-0807">Transducer</keyword>